<dbReference type="EMBL" id="BPLR01004843">
    <property type="protein sequence ID" value="GIX97975.1"/>
    <property type="molecule type" value="Genomic_DNA"/>
</dbReference>
<dbReference type="Proteomes" id="UP001054945">
    <property type="component" value="Unassembled WGS sequence"/>
</dbReference>
<protein>
    <submittedName>
        <fullName evidence="1">Uncharacterized protein</fullName>
    </submittedName>
</protein>
<dbReference type="AlphaFoldDB" id="A0AAV4PLZ8"/>
<organism evidence="1 2">
    <name type="scientific">Caerostris extrusa</name>
    <name type="common">Bark spider</name>
    <name type="synonym">Caerostris bankana</name>
    <dbReference type="NCBI Taxonomy" id="172846"/>
    <lineage>
        <taxon>Eukaryota</taxon>
        <taxon>Metazoa</taxon>
        <taxon>Ecdysozoa</taxon>
        <taxon>Arthropoda</taxon>
        <taxon>Chelicerata</taxon>
        <taxon>Arachnida</taxon>
        <taxon>Araneae</taxon>
        <taxon>Araneomorphae</taxon>
        <taxon>Entelegynae</taxon>
        <taxon>Araneoidea</taxon>
        <taxon>Araneidae</taxon>
        <taxon>Caerostris</taxon>
    </lineage>
</organism>
<reference evidence="1 2" key="1">
    <citation type="submission" date="2021-06" db="EMBL/GenBank/DDBJ databases">
        <title>Caerostris extrusa draft genome.</title>
        <authorList>
            <person name="Kono N."/>
            <person name="Arakawa K."/>
        </authorList>
    </citation>
    <scope>NUCLEOTIDE SEQUENCE [LARGE SCALE GENOMIC DNA]</scope>
</reference>
<accession>A0AAV4PLZ8</accession>
<name>A0AAV4PLZ8_CAEEX</name>
<gene>
    <name evidence="1" type="ORF">CEXT_167711</name>
</gene>
<comment type="caution">
    <text evidence="1">The sequence shown here is derived from an EMBL/GenBank/DDBJ whole genome shotgun (WGS) entry which is preliminary data.</text>
</comment>
<sequence length="103" mass="11011">MQQSHLNIYRPPFLPDDVCARNLKLCSVNSLIIPPECNDGPGMRDSNAGSGSGCSKAHLNIYRPPSSLMTSVRKLCSVNPLIIPRECNDGPGMRDSNAGVSGV</sequence>
<keyword evidence="2" id="KW-1185">Reference proteome</keyword>
<evidence type="ECO:0000313" key="1">
    <source>
        <dbReference type="EMBL" id="GIX97975.1"/>
    </source>
</evidence>
<evidence type="ECO:0000313" key="2">
    <source>
        <dbReference type="Proteomes" id="UP001054945"/>
    </source>
</evidence>
<proteinExistence type="predicted"/>